<reference evidence="1 2" key="1">
    <citation type="submission" date="2014-06" db="EMBL/GenBank/DDBJ databases">
        <title>Evolutionary Origins and Diversification of the Mycorrhizal Mutualists.</title>
        <authorList>
            <consortium name="DOE Joint Genome Institute"/>
            <consortium name="Mycorrhizal Genomics Consortium"/>
            <person name="Kohler A."/>
            <person name="Kuo A."/>
            <person name="Nagy L.G."/>
            <person name="Floudas D."/>
            <person name="Copeland A."/>
            <person name="Barry K.W."/>
            <person name="Cichocki N."/>
            <person name="Veneault-Fourrey C."/>
            <person name="LaButti K."/>
            <person name="Lindquist E.A."/>
            <person name="Lipzen A."/>
            <person name="Lundell T."/>
            <person name="Morin E."/>
            <person name="Murat C."/>
            <person name="Riley R."/>
            <person name="Ohm R."/>
            <person name="Sun H."/>
            <person name="Tunlid A."/>
            <person name="Henrissat B."/>
            <person name="Grigoriev I.V."/>
            <person name="Hibbett D.S."/>
            <person name="Martin F."/>
        </authorList>
    </citation>
    <scope>NUCLEOTIDE SEQUENCE [LARGE SCALE GENOMIC DNA]</scope>
    <source>
        <strain evidence="1 2">SS14</strain>
    </source>
</reference>
<name>A0A0C9UF53_SPHS4</name>
<dbReference type="AlphaFoldDB" id="A0A0C9UF53"/>
<evidence type="ECO:0000313" key="2">
    <source>
        <dbReference type="Proteomes" id="UP000054279"/>
    </source>
</evidence>
<accession>A0A0C9UF53</accession>
<proteinExistence type="predicted"/>
<organism evidence="1 2">
    <name type="scientific">Sphaerobolus stellatus (strain SS14)</name>
    <dbReference type="NCBI Taxonomy" id="990650"/>
    <lineage>
        <taxon>Eukaryota</taxon>
        <taxon>Fungi</taxon>
        <taxon>Dikarya</taxon>
        <taxon>Basidiomycota</taxon>
        <taxon>Agaricomycotina</taxon>
        <taxon>Agaricomycetes</taxon>
        <taxon>Phallomycetidae</taxon>
        <taxon>Geastrales</taxon>
        <taxon>Sphaerobolaceae</taxon>
        <taxon>Sphaerobolus</taxon>
    </lineage>
</organism>
<dbReference type="Proteomes" id="UP000054279">
    <property type="component" value="Unassembled WGS sequence"/>
</dbReference>
<sequence length="73" mass="7962">MILCEGSGDLPRRRYTTAAIVNVDTGIAKLNESRTRITPMGSVSVIYTTGNLTFKSQLILKKPNDALAIHTMP</sequence>
<protein>
    <submittedName>
        <fullName evidence="1">Uncharacterized protein</fullName>
    </submittedName>
</protein>
<keyword evidence="2" id="KW-1185">Reference proteome</keyword>
<gene>
    <name evidence="1" type="ORF">M422DRAFT_39442</name>
</gene>
<dbReference type="EMBL" id="KN837581">
    <property type="protein sequence ID" value="KIJ23820.1"/>
    <property type="molecule type" value="Genomic_DNA"/>
</dbReference>
<evidence type="ECO:0000313" key="1">
    <source>
        <dbReference type="EMBL" id="KIJ23820.1"/>
    </source>
</evidence>
<dbReference type="HOGENOM" id="CLU_2706409_0_0_1"/>